<dbReference type="SMART" id="SM00320">
    <property type="entry name" value="WD40"/>
    <property type="match status" value="5"/>
</dbReference>
<dbReference type="WBParaSite" id="Csp11.Scaffold629.g12011.t1">
    <property type="protein sequence ID" value="Csp11.Scaffold629.g12011.t1"/>
    <property type="gene ID" value="Csp11.Scaffold629.g12011"/>
</dbReference>
<dbReference type="Pfam" id="PF00400">
    <property type="entry name" value="WD40"/>
    <property type="match status" value="2"/>
</dbReference>
<dbReference type="PROSITE" id="PS50294">
    <property type="entry name" value="WD_REPEATS_REGION"/>
    <property type="match status" value="1"/>
</dbReference>
<evidence type="ECO:0000256" key="6">
    <source>
        <dbReference type="PROSITE-ProRule" id="PRU00221"/>
    </source>
</evidence>
<dbReference type="PANTHER" id="PTHR10253">
    <property type="entry name" value="POLYCOMB PROTEIN"/>
    <property type="match status" value="1"/>
</dbReference>
<name>A0A1I7TUU7_9PELO</name>
<dbReference type="InterPro" id="IPR015943">
    <property type="entry name" value="WD40/YVTN_repeat-like_dom_sf"/>
</dbReference>
<dbReference type="Gene3D" id="2.130.10.10">
    <property type="entry name" value="YVTN repeat-like/Quinoprotein amine dehydrogenase"/>
    <property type="match status" value="1"/>
</dbReference>
<keyword evidence="2 6" id="KW-0853">WD repeat</keyword>
<feature type="repeat" description="WD" evidence="6">
    <location>
        <begin position="170"/>
        <end position="211"/>
    </location>
</feature>
<proteinExistence type="inferred from homology"/>
<evidence type="ECO:0000256" key="3">
    <source>
        <dbReference type="ARBA" id="ARBA00022737"/>
    </source>
</evidence>
<dbReference type="SUPFAM" id="SSF50978">
    <property type="entry name" value="WD40 repeat-like"/>
    <property type="match status" value="1"/>
</dbReference>
<keyword evidence="5" id="KW-0804">Transcription</keyword>
<dbReference type="InterPro" id="IPR036322">
    <property type="entry name" value="WD40_repeat_dom_sf"/>
</dbReference>
<evidence type="ECO:0000256" key="5">
    <source>
        <dbReference type="ARBA" id="ARBA00023163"/>
    </source>
</evidence>
<dbReference type="STRING" id="1561998.A0A1I7TUU7"/>
<keyword evidence="4" id="KW-0805">Transcription regulation</keyword>
<evidence type="ECO:0000313" key="7">
    <source>
        <dbReference type="Proteomes" id="UP000095282"/>
    </source>
</evidence>
<evidence type="ECO:0000256" key="4">
    <source>
        <dbReference type="ARBA" id="ARBA00023015"/>
    </source>
</evidence>
<dbReference type="AlphaFoldDB" id="A0A1I7TUU7"/>
<dbReference type="Proteomes" id="UP000095282">
    <property type="component" value="Unplaced"/>
</dbReference>
<evidence type="ECO:0000256" key="1">
    <source>
        <dbReference type="ARBA" id="ARBA00008075"/>
    </source>
</evidence>
<dbReference type="eggNOG" id="KOG1034">
    <property type="taxonomic scope" value="Eukaryota"/>
</dbReference>
<comment type="similarity">
    <text evidence="1">Belongs to the WD repeat ESC family.</text>
</comment>
<keyword evidence="3" id="KW-0677">Repeat</keyword>
<protein>
    <submittedName>
        <fullName evidence="8">WD_REPEATS_REGION domain-containing protein</fullName>
    </submittedName>
</protein>
<evidence type="ECO:0000256" key="2">
    <source>
        <dbReference type="ARBA" id="ARBA00022574"/>
    </source>
</evidence>
<dbReference type="InterPro" id="IPR001680">
    <property type="entry name" value="WD40_rpt"/>
</dbReference>
<accession>A0A1I7TUU7</accession>
<sequence length="417" mass="47304">MLSAEEGESSTKEAISTRPFIGTFKFRESHKKEVFGCAFNQFIKWPNTQIAAAVGGNFVHIYEFPETPHKINKLFDLPFSSDYEELFYSVAWCRDGDEVKVVAGGDSGLLYVWDFAEKKLERTLTGCNNHINDIRTCPTTSTLIAMCSNDLTARIFDVRAATCLFVLAGRTSHHQRIFSVDWAPNGSHVVTVSEDHLILNWDLSTSEAKEHLEACLKDLDDGKEIRDFEHYKGNQLLENARGIVNPDKKALFIVNPSHRINSLHHQCIDCVRTIAAGPNRDQVYHFTKSVVSKCHIRCWRFGSHDDRVEKPSDGEPCVSHVELFRKNIPIGEISFNKFAVDPQRKWLVSGGDTGTLHFFDMRDFEGTASKFDIEVPLNMPRQVDFCDGGHIIFVVGNKECMCRLDRVKPDEEDPKDT</sequence>
<reference evidence="8" key="1">
    <citation type="submission" date="2016-11" db="UniProtKB">
        <authorList>
            <consortium name="WormBaseParasite"/>
        </authorList>
    </citation>
    <scope>IDENTIFICATION</scope>
</reference>
<dbReference type="PROSITE" id="PS50082">
    <property type="entry name" value="WD_REPEATS_2"/>
    <property type="match status" value="1"/>
</dbReference>
<keyword evidence="7" id="KW-1185">Reference proteome</keyword>
<evidence type="ECO:0000313" key="8">
    <source>
        <dbReference type="WBParaSite" id="Csp11.Scaffold629.g12011.t1"/>
    </source>
</evidence>
<organism evidence="7 8">
    <name type="scientific">Caenorhabditis tropicalis</name>
    <dbReference type="NCBI Taxonomy" id="1561998"/>
    <lineage>
        <taxon>Eukaryota</taxon>
        <taxon>Metazoa</taxon>
        <taxon>Ecdysozoa</taxon>
        <taxon>Nematoda</taxon>
        <taxon>Chromadorea</taxon>
        <taxon>Rhabditida</taxon>
        <taxon>Rhabditina</taxon>
        <taxon>Rhabditomorpha</taxon>
        <taxon>Rhabditoidea</taxon>
        <taxon>Rhabditidae</taxon>
        <taxon>Peloderinae</taxon>
        <taxon>Caenorhabditis</taxon>
    </lineage>
</organism>
<dbReference type="InterPro" id="IPR051243">
    <property type="entry name" value="PcG_WD-repeat"/>
</dbReference>